<accession>A0A840XXM1</accession>
<dbReference type="Proteomes" id="UP000562254">
    <property type="component" value="Unassembled WGS sequence"/>
</dbReference>
<reference evidence="1 2" key="1">
    <citation type="submission" date="2020-08" db="EMBL/GenBank/DDBJ databases">
        <title>Genomic Encyclopedia of Type Strains, Phase IV (KMG-IV): sequencing the most valuable type-strain genomes for metagenomic binning, comparative biology and taxonomic classification.</title>
        <authorList>
            <person name="Goeker M."/>
        </authorList>
    </citation>
    <scope>NUCLEOTIDE SEQUENCE [LARGE SCALE GENOMIC DNA]</scope>
    <source>
        <strain evidence="1 2">DSM 25895</strain>
    </source>
</reference>
<evidence type="ECO:0000313" key="1">
    <source>
        <dbReference type="EMBL" id="MBB5691349.1"/>
    </source>
</evidence>
<name>A0A840XXM1_9PROT</name>
<gene>
    <name evidence="1" type="ORF">FHS88_003502</name>
</gene>
<evidence type="ECO:0000313" key="2">
    <source>
        <dbReference type="Proteomes" id="UP000562254"/>
    </source>
</evidence>
<dbReference type="EMBL" id="JACIJE010000011">
    <property type="protein sequence ID" value="MBB5691349.1"/>
    <property type="molecule type" value="Genomic_DNA"/>
</dbReference>
<protein>
    <submittedName>
        <fullName evidence="1">Uncharacterized protein</fullName>
    </submittedName>
</protein>
<sequence length="42" mass="4212">MERSGDLTYPTVVTLENGGTASPGDIVLIAATSGGTFAASPW</sequence>
<comment type="caution">
    <text evidence="1">The sequence shown here is derived from an EMBL/GenBank/DDBJ whole genome shotgun (WGS) entry which is preliminary data.</text>
</comment>
<dbReference type="AlphaFoldDB" id="A0A840XXM1"/>
<keyword evidence="2" id="KW-1185">Reference proteome</keyword>
<organism evidence="1 2">
    <name type="scientific">Neoroseomonas alkaliterrae</name>
    <dbReference type="NCBI Taxonomy" id="1452450"/>
    <lineage>
        <taxon>Bacteria</taxon>
        <taxon>Pseudomonadati</taxon>
        <taxon>Pseudomonadota</taxon>
        <taxon>Alphaproteobacteria</taxon>
        <taxon>Acetobacterales</taxon>
        <taxon>Acetobacteraceae</taxon>
        <taxon>Neoroseomonas</taxon>
    </lineage>
</organism>
<dbReference type="RefSeq" id="WP_272872842.1">
    <property type="nucleotide sequence ID" value="NZ_JAAEDJ010000355.1"/>
</dbReference>
<proteinExistence type="predicted"/>